<evidence type="ECO:0000313" key="1">
    <source>
        <dbReference type="EMBL" id="MCI04827.1"/>
    </source>
</evidence>
<evidence type="ECO:0000313" key="2">
    <source>
        <dbReference type="Proteomes" id="UP000265520"/>
    </source>
</evidence>
<name>A0A392NYJ2_9FABA</name>
<dbReference type="AlphaFoldDB" id="A0A392NYJ2"/>
<reference evidence="1 2" key="1">
    <citation type="journal article" date="2018" name="Front. Plant Sci.">
        <title>Red Clover (Trifolium pratense) and Zigzag Clover (T. medium) - A Picture of Genomic Similarities and Differences.</title>
        <authorList>
            <person name="Dluhosova J."/>
            <person name="Istvanek J."/>
            <person name="Nedelnik J."/>
            <person name="Repkova J."/>
        </authorList>
    </citation>
    <scope>NUCLEOTIDE SEQUENCE [LARGE SCALE GENOMIC DNA]</scope>
    <source>
        <strain evidence="2">cv. 10/8</strain>
        <tissue evidence="1">Leaf</tissue>
    </source>
</reference>
<sequence>VYEGEGYLFEELVSDLRALESFAREVNCFCPSVVSQIRAALTASDAIAR</sequence>
<accession>A0A392NYJ2</accession>
<dbReference type="Proteomes" id="UP000265520">
    <property type="component" value="Unassembled WGS sequence"/>
</dbReference>
<organism evidence="1 2">
    <name type="scientific">Trifolium medium</name>
    <dbReference type="NCBI Taxonomy" id="97028"/>
    <lineage>
        <taxon>Eukaryota</taxon>
        <taxon>Viridiplantae</taxon>
        <taxon>Streptophyta</taxon>
        <taxon>Embryophyta</taxon>
        <taxon>Tracheophyta</taxon>
        <taxon>Spermatophyta</taxon>
        <taxon>Magnoliopsida</taxon>
        <taxon>eudicotyledons</taxon>
        <taxon>Gunneridae</taxon>
        <taxon>Pentapetalae</taxon>
        <taxon>rosids</taxon>
        <taxon>fabids</taxon>
        <taxon>Fabales</taxon>
        <taxon>Fabaceae</taxon>
        <taxon>Papilionoideae</taxon>
        <taxon>50 kb inversion clade</taxon>
        <taxon>NPAAA clade</taxon>
        <taxon>Hologalegina</taxon>
        <taxon>IRL clade</taxon>
        <taxon>Trifolieae</taxon>
        <taxon>Trifolium</taxon>
    </lineage>
</organism>
<comment type="caution">
    <text evidence="1">The sequence shown here is derived from an EMBL/GenBank/DDBJ whole genome shotgun (WGS) entry which is preliminary data.</text>
</comment>
<proteinExistence type="predicted"/>
<feature type="non-terminal residue" evidence="1">
    <location>
        <position position="1"/>
    </location>
</feature>
<dbReference type="EMBL" id="LXQA010056648">
    <property type="protein sequence ID" value="MCI04827.1"/>
    <property type="molecule type" value="Genomic_DNA"/>
</dbReference>
<protein>
    <submittedName>
        <fullName evidence="1">Uncharacterized protein</fullName>
    </submittedName>
</protein>
<keyword evidence="2" id="KW-1185">Reference proteome</keyword>